<name>A0ACB0YTF2_MELEN</name>
<reference evidence="1" key="1">
    <citation type="submission" date="2023-11" db="EMBL/GenBank/DDBJ databases">
        <authorList>
            <person name="Poullet M."/>
        </authorList>
    </citation>
    <scope>NUCLEOTIDE SEQUENCE</scope>
    <source>
        <strain evidence="1">E1834</strain>
    </source>
</reference>
<dbReference type="EMBL" id="CAVMJV010000018">
    <property type="protein sequence ID" value="CAK5061525.1"/>
    <property type="molecule type" value="Genomic_DNA"/>
</dbReference>
<sequence>MEFFKNLNFPLRLVFSNRLICPNFFPVKHYTKHWRYKKPSMLCLLLRPYPIKRHFPSILCPIRELIISFHFPSHSIIFNSHSFHFPTKK</sequence>
<organism evidence="1 2">
    <name type="scientific">Meloidogyne enterolobii</name>
    <name type="common">Root-knot nematode worm</name>
    <name type="synonym">Meloidogyne mayaguensis</name>
    <dbReference type="NCBI Taxonomy" id="390850"/>
    <lineage>
        <taxon>Eukaryota</taxon>
        <taxon>Metazoa</taxon>
        <taxon>Ecdysozoa</taxon>
        <taxon>Nematoda</taxon>
        <taxon>Chromadorea</taxon>
        <taxon>Rhabditida</taxon>
        <taxon>Tylenchina</taxon>
        <taxon>Tylenchomorpha</taxon>
        <taxon>Tylenchoidea</taxon>
        <taxon>Meloidogynidae</taxon>
        <taxon>Meloidogyninae</taxon>
        <taxon>Meloidogyne</taxon>
    </lineage>
</organism>
<accession>A0ACB0YTF2</accession>
<evidence type="ECO:0000313" key="1">
    <source>
        <dbReference type="EMBL" id="CAK5061525.1"/>
    </source>
</evidence>
<comment type="caution">
    <text evidence="1">The sequence shown here is derived from an EMBL/GenBank/DDBJ whole genome shotgun (WGS) entry which is preliminary data.</text>
</comment>
<protein>
    <submittedName>
        <fullName evidence="1">Uncharacterized protein</fullName>
    </submittedName>
</protein>
<evidence type="ECO:0000313" key="2">
    <source>
        <dbReference type="Proteomes" id="UP001497535"/>
    </source>
</evidence>
<dbReference type="Proteomes" id="UP001497535">
    <property type="component" value="Unassembled WGS sequence"/>
</dbReference>
<gene>
    <name evidence="1" type="ORF">MENTE1834_LOCUS16257</name>
</gene>
<keyword evidence="2" id="KW-1185">Reference proteome</keyword>
<proteinExistence type="predicted"/>